<dbReference type="Proteomes" id="UP000014500">
    <property type="component" value="Unassembled WGS sequence"/>
</dbReference>
<dbReference type="AlphaFoldDB" id="T1IQY3"/>
<evidence type="ECO:0000313" key="1">
    <source>
        <dbReference type="EnsemblMetazoa" id="SMAR003463-PA"/>
    </source>
</evidence>
<dbReference type="HOGENOM" id="CLU_199974_0_0_1"/>
<reference evidence="2" key="1">
    <citation type="submission" date="2011-05" db="EMBL/GenBank/DDBJ databases">
        <authorList>
            <person name="Richards S.R."/>
            <person name="Qu J."/>
            <person name="Jiang H."/>
            <person name="Jhangiani S.N."/>
            <person name="Agravi P."/>
            <person name="Goodspeed R."/>
            <person name="Gross S."/>
            <person name="Mandapat C."/>
            <person name="Jackson L."/>
            <person name="Mathew T."/>
            <person name="Pu L."/>
            <person name="Thornton R."/>
            <person name="Saada N."/>
            <person name="Wilczek-Boney K.B."/>
            <person name="Lee S."/>
            <person name="Kovar C."/>
            <person name="Wu Y."/>
            <person name="Scherer S.E."/>
            <person name="Worley K.C."/>
            <person name="Muzny D.M."/>
            <person name="Gibbs R."/>
        </authorList>
    </citation>
    <scope>NUCLEOTIDE SEQUENCE</scope>
    <source>
        <strain evidence="2">Brora</strain>
    </source>
</reference>
<organism evidence="1 2">
    <name type="scientific">Strigamia maritima</name>
    <name type="common">European centipede</name>
    <name type="synonym">Geophilus maritimus</name>
    <dbReference type="NCBI Taxonomy" id="126957"/>
    <lineage>
        <taxon>Eukaryota</taxon>
        <taxon>Metazoa</taxon>
        <taxon>Ecdysozoa</taxon>
        <taxon>Arthropoda</taxon>
        <taxon>Myriapoda</taxon>
        <taxon>Chilopoda</taxon>
        <taxon>Pleurostigmophora</taxon>
        <taxon>Geophilomorpha</taxon>
        <taxon>Linotaeniidae</taxon>
        <taxon>Strigamia</taxon>
    </lineage>
</organism>
<dbReference type="EMBL" id="AFFK01018421">
    <property type="status" value="NOT_ANNOTATED_CDS"/>
    <property type="molecule type" value="Genomic_DNA"/>
</dbReference>
<accession>T1IQY3</accession>
<reference evidence="1" key="2">
    <citation type="submission" date="2015-02" db="UniProtKB">
        <authorList>
            <consortium name="EnsemblMetazoa"/>
        </authorList>
    </citation>
    <scope>IDENTIFICATION</scope>
</reference>
<dbReference type="EnsemblMetazoa" id="SMAR003463-RA">
    <property type="protein sequence ID" value="SMAR003463-PA"/>
    <property type="gene ID" value="SMAR003463"/>
</dbReference>
<proteinExistence type="predicted"/>
<protein>
    <submittedName>
        <fullName evidence="1">Uncharacterized protein</fullName>
    </submittedName>
</protein>
<dbReference type="PhylomeDB" id="T1IQY3"/>
<keyword evidence="2" id="KW-1185">Reference proteome</keyword>
<evidence type="ECO:0000313" key="2">
    <source>
        <dbReference type="Proteomes" id="UP000014500"/>
    </source>
</evidence>
<name>T1IQY3_STRMM</name>
<sequence>MNTYGAYSTRFASTSSAAGQVPVQDILKAAGWALEQTFARFYNKPIVDPDAFQNAVLSTTYDLNNSK</sequence>